<dbReference type="Proteomes" id="UP000179642">
    <property type="component" value="Unassembled WGS sequence"/>
</dbReference>
<dbReference type="Pfam" id="PF01872">
    <property type="entry name" value="RibD_C"/>
    <property type="match status" value="1"/>
</dbReference>
<dbReference type="GO" id="GO:0008703">
    <property type="term" value="F:5-amino-6-(5-phosphoribosylamino)uracil reductase activity"/>
    <property type="evidence" value="ECO:0007669"/>
    <property type="project" value="InterPro"/>
</dbReference>
<dbReference type="InterPro" id="IPR024072">
    <property type="entry name" value="DHFR-like_dom_sf"/>
</dbReference>
<comment type="caution">
    <text evidence="2">The sequence shown here is derived from an EMBL/GenBank/DDBJ whole genome shotgun (WGS) entry which is preliminary data.</text>
</comment>
<evidence type="ECO:0000313" key="3">
    <source>
        <dbReference type="Proteomes" id="UP000179642"/>
    </source>
</evidence>
<dbReference type="Gene3D" id="3.40.430.10">
    <property type="entry name" value="Dihydrofolate Reductase, subunit A"/>
    <property type="match status" value="1"/>
</dbReference>
<gene>
    <name evidence="2" type="ORF">BIV23_31480</name>
</gene>
<dbReference type="SUPFAM" id="SSF53597">
    <property type="entry name" value="Dihydrofolate reductase-like"/>
    <property type="match status" value="1"/>
</dbReference>
<dbReference type="RefSeq" id="WP_071384386.1">
    <property type="nucleotide sequence ID" value="NZ_MLYO01000059.1"/>
</dbReference>
<sequence length="187" mass="20915">MGQIAVFENITLDGVMQDPIGEESVSAFDWRDSLSAAANEEWIQRIVHDTRGVQAMLFGRRTYEFFAPRYADGTNPVAELTRSIPKYVLSSTLTDPSWTNTTVLNGDAATEAAKLKADVDGTIMIWASSLLVRELVEHDLIDELRLVVFPLVIGHGTRLFSDTADAKHWHLAATDTVEDLVYLTYRR</sequence>
<proteinExistence type="predicted"/>
<dbReference type="PANTHER" id="PTHR38011:SF11">
    <property type="entry name" value="2,5-DIAMINO-6-RIBOSYLAMINO-4(3H)-PYRIMIDINONE 5'-PHOSPHATE REDUCTASE"/>
    <property type="match status" value="1"/>
</dbReference>
<reference evidence="2 3" key="1">
    <citation type="submission" date="2016-10" db="EMBL/GenBank/DDBJ databases">
        <title>Genome sequence of Streptomyces sp. MUSC 1.</title>
        <authorList>
            <person name="Lee L.-H."/>
            <person name="Ser H.-L."/>
            <person name="Law J.W.-F."/>
        </authorList>
    </citation>
    <scope>NUCLEOTIDE SEQUENCE [LARGE SCALE GENOMIC DNA]</scope>
    <source>
        <strain evidence="2 3">MUSC 1</strain>
    </source>
</reference>
<evidence type="ECO:0000259" key="1">
    <source>
        <dbReference type="Pfam" id="PF01872"/>
    </source>
</evidence>
<dbReference type="OrthoDB" id="3471694at2"/>
<dbReference type="InterPro" id="IPR002734">
    <property type="entry name" value="RibDG_C"/>
</dbReference>
<dbReference type="GO" id="GO:0009231">
    <property type="term" value="P:riboflavin biosynthetic process"/>
    <property type="evidence" value="ECO:0007669"/>
    <property type="project" value="InterPro"/>
</dbReference>
<organism evidence="2 3">
    <name type="scientific">Streptomyces monashensis</name>
    <dbReference type="NCBI Taxonomy" id="1678012"/>
    <lineage>
        <taxon>Bacteria</taxon>
        <taxon>Bacillati</taxon>
        <taxon>Actinomycetota</taxon>
        <taxon>Actinomycetes</taxon>
        <taxon>Kitasatosporales</taxon>
        <taxon>Streptomycetaceae</taxon>
        <taxon>Streptomyces</taxon>
    </lineage>
</organism>
<dbReference type="EMBL" id="MLYO01000059">
    <property type="protein sequence ID" value="OIJ97019.1"/>
    <property type="molecule type" value="Genomic_DNA"/>
</dbReference>
<dbReference type="InterPro" id="IPR050765">
    <property type="entry name" value="Riboflavin_Biosynth_HTPR"/>
</dbReference>
<dbReference type="PANTHER" id="PTHR38011">
    <property type="entry name" value="DIHYDROFOLATE REDUCTASE FAMILY PROTEIN (AFU_ORTHOLOGUE AFUA_8G06820)"/>
    <property type="match status" value="1"/>
</dbReference>
<protein>
    <recommendedName>
        <fullName evidence="1">Bacterial bifunctional deaminase-reductase C-terminal domain-containing protein</fullName>
    </recommendedName>
</protein>
<name>A0A1S2PT81_9ACTN</name>
<dbReference type="AlphaFoldDB" id="A0A1S2PT81"/>
<evidence type="ECO:0000313" key="2">
    <source>
        <dbReference type="EMBL" id="OIJ97019.1"/>
    </source>
</evidence>
<feature type="domain" description="Bacterial bifunctional deaminase-reductase C-terminal" evidence="1">
    <location>
        <begin position="6"/>
        <end position="175"/>
    </location>
</feature>
<accession>A0A1S2PT81</accession>
<keyword evidence="3" id="KW-1185">Reference proteome</keyword>